<evidence type="ECO:0000313" key="2">
    <source>
        <dbReference type="EMBL" id="KAH0967833.1"/>
    </source>
</evidence>
<dbReference type="OrthoDB" id="3766406at2759"/>
<dbReference type="Pfam" id="PF00646">
    <property type="entry name" value="F-box"/>
    <property type="match status" value="1"/>
</dbReference>
<proteinExistence type="predicted"/>
<organism evidence="2 3">
    <name type="scientific">Hirsutella rhossiliensis</name>
    <dbReference type="NCBI Taxonomy" id="111463"/>
    <lineage>
        <taxon>Eukaryota</taxon>
        <taxon>Fungi</taxon>
        <taxon>Dikarya</taxon>
        <taxon>Ascomycota</taxon>
        <taxon>Pezizomycotina</taxon>
        <taxon>Sordariomycetes</taxon>
        <taxon>Hypocreomycetidae</taxon>
        <taxon>Hypocreales</taxon>
        <taxon>Ophiocordycipitaceae</taxon>
        <taxon>Hirsutella</taxon>
    </lineage>
</organism>
<comment type="caution">
    <text evidence="2">The sequence shown here is derived from an EMBL/GenBank/DDBJ whole genome shotgun (WGS) entry which is preliminary data.</text>
</comment>
<dbReference type="AlphaFoldDB" id="A0A9P8SLS9"/>
<gene>
    <name evidence="2" type="ORF">HRG_00475</name>
</gene>
<accession>A0A9P8SLS9</accession>
<evidence type="ECO:0000259" key="1">
    <source>
        <dbReference type="Pfam" id="PF00646"/>
    </source>
</evidence>
<dbReference type="GeneID" id="68349604"/>
<evidence type="ECO:0000313" key="3">
    <source>
        <dbReference type="Proteomes" id="UP000824596"/>
    </source>
</evidence>
<dbReference type="InterPro" id="IPR001810">
    <property type="entry name" value="F-box_dom"/>
</dbReference>
<reference evidence="2" key="1">
    <citation type="submission" date="2021-09" db="EMBL/GenBank/DDBJ databases">
        <title>A high-quality genome of the endoparasitic fungus Hirsutella rhossiliensis with a comparison of Hirsutella genomes reveals transposable elements contributing to genome size variation.</title>
        <authorList>
            <person name="Lin R."/>
            <person name="Jiao Y."/>
            <person name="Sun X."/>
            <person name="Ling J."/>
            <person name="Xie B."/>
            <person name="Cheng X."/>
        </authorList>
    </citation>
    <scope>NUCLEOTIDE SEQUENCE</scope>
    <source>
        <strain evidence="2">HR02</strain>
    </source>
</reference>
<keyword evidence="3" id="KW-1185">Reference proteome</keyword>
<protein>
    <recommendedName>
        <fullName evidence="1">F-box domain-containing protein</fullName>
    </recommendedName>
</protein>
<name>A0A9P8SLS9_9HYPO</name>
<feature type="domain" description="F-box" evidence="1">
    <location>
        <begin position="25"/>
        <end position="59"/>
    </location>
</feature>
<dbReference type="EMBL" id="JAIZPD010000001">
    <property type="protein sequence ID" value="KAH0967833.1"/>
    <property type="molecule type" value="Genomic_DNA"/>
</dbReference>
<dbReference type="Proteomes" id="UP000824596">
    <property type="component" value="Unassembled WGS sequence"/>
</dbReference>
<dbReference type="RefSeq" id="XP_044725346.1">
    <property type="nucleotide sequence ID" value="XM_044858946.1"/>
</dbReference>
<sequence length="326" mass="37261">MMGLVLERESPARRHDQQQAQDCPLLQLPVELILLISDHLPRPNQMVFSQTCSPLRNILHYRLSLNLHCQDPFMGLSRGALLEYLICMGRQNPNVWLCETCRRLHKVTECEIGRGRRACMSWARRAISCPGMLIYYHHVQLALKYNRIGGNDPKCRGRLQSLLAPHHHDAWYLDQPDRLSNRFSSVCKIVEGNFILMSVWECEQRDADIPVSRRSIGALSICSHQFFSYAMDSETVRATRRYNDALASAIVEALRNPDGGEVTGACHQCATDFAVEGSPQRMKLRTWRNLGPEGSPLNPEWKSQVNYMTLRRNNQPGAVRAMYEGQ</sequence>